<evidence type="ECO:0000256" key="1">
    <source>
        <dbReference type="PROSITE-ProRule" id="PRU01076"/>
    </source>
</evidence>
<organism evidence="3 4">
    <name type="scientific">Clostridium butyricum</name>
    <dbReference type="NCBI Taxonomy" id="1492"/>
    <lineage>
        <taxon>Bacteria</taxon>
        <taxon>Bacillati</taxon>
        <taxon>Bacillota</taxon>
        <taxon>Clostridia</taxon>
        <taxon>Eubacteriales</taxon>
        <taxon>Clostridiaceae</taxon>
        <taxon>Clostridium</taxon>
    </lineage>
</organism>
<dbReference type="Gene3D" id="2.10.260.10">
    <property type="match status" value="1"/>
</dbReference>
<dbReference type="PANTHER" id="PTHR34860:SF6">
    <property type="entry name" value="REPRESSOR-LIKE PROTEIN SSO7C3"/>
    <property type="match status" value="1"/>
</dbReference>
<dbReference type="AlphaFoldDB" id="A0A0A6SHK9"/>
<reference evidence="3 4" key="1">
    <citation type="submission" date="2016-01" db="EMBL/GenBank/DDBJ databases">
        <title>Characterization of the Clostridium difficile lineages that are prevalent in Hong Kong and China.</title>
        <authorList>
            <person name="Kwok J.S.-L."/>
            <person name="Lam W.-Y."/>
            <person name="Ip M."/>
            <person name="Chan T.-F."/>
            <person name="Hawkey P.M."/>
            <person name="Tsui S.K.-W."/>
        </authorList>
    </citation>
    <scope>NUCLEOTIDE SEQUENCE [LARGE SCALE GENOMIC DNA]</scope>
    <source>
        <strain evidence="3 4">300064</strain>
    </source>
</reference>
<dbReference type="SMART" id="SM00966">
    <property type="entry name" value="SpoVT_AbrB"/>
    <property type="match status" value="1"/>
</dbReference>
<dbReference type="PANTHER" id="PTHR34860">
    <property type="entry name" value="REPRESSOR-LIKE PROTEIN SSO7C3"/>
    <property type="match status" value="1"/>
</dbReference>
<name>A0A0A6SHK9_CLOBU</name>
<dbReference type="SUPFAM" id="SSF89447">
    <property type="entry name" value="AbrB/MazE/MraZ-like"/>
    <property type="match status" value="1"/>
</dbReference>
<comment type="caution">
    <text evidence="3">The sequence shown here is derived from an EMBL/GenBank/DDBJ whole genome shotgun (WGS) entry which is preliminary data.</text>
</comment>
<feature type="domain" description="SpoVT-AbrB" evidence="2">
    <location>
        <begin position="5"/>
        <end position="50"/>
    </location>
</feature>
<proteinExistence type="predicted"/>
<dbReference type="InterPro" id="IPR037914">
    <property type="entry name" value="SpoVT-AbrB_sf"/>
</dbReference>
<evidence type="ECO:0000313" key="3">
    <source>
        <dbReference type="EMBL" id="PPV15565.1"/>
    </source>
</evidence>
<dbReference type="Pfam" id="PF04014">
    <property type="entry name" value="MazE_antitoxin"/>
    <property type="match status" value="1"/>
</dbReference>
<keyword evidence="1" id="KW-0238">DNA-binding</keyword>
<dbReference type="GO" id="GO:0003677">
    <property type="term" value="F:DNA binding"/>
    <property type="evidence" value="ECO:0007669"/>
    <property type="project" value="UniProtKB-UniRule"/>
</dbReference>
<evidence type="ECO:0000259" key="2">
    <source>
        <dbReference type="PROSITE" id="PS51740"/>
    </source>
</evidence>
<sequence>MNGVGIVRNLDSLGRIVIPKEMRKKLELNEGEPVTITDGDNVIIIKKYRKGCIFCGSEFDIREYKNIWICSKCRKYLNE</sequence>
<dbReference type="InterPro" id="IPR007159">
    <property type="entry name" value="SpoVT-AbrB_dom"/>
</dbReference>
<accession>A0A0A6SHK9</accession>
<evidence type="ECO:0000313" key="4">
    <source>
        <dbReference type="Proteomes" id="UP000238081"/>
    </source>
</evidence>
<protein>
    <submittedName>
        <fullName evidence="3">AbrB family transcriptional regulator</fullName>
    </submittedName>
</protein>
<dbReference type="Proteomes" id="UP000238081">
    <property type="component" value="Unassembled WGS sequence"/>
</dbReference>
<gene>
    <name evidence="3" type="ORF">AWN73_11630</name>
</gene>
<dbReference type="InterPro" id="IPR052975">
    <property type="entry name" value="Repressor-like_regulatory"/>
</dbReference>
<dbReference type="RefSeq" id="WP_027635209.1">
    <property type="nucleotide sequence ID" value="NZ_CANCWB010000002.1"/>
</dbReference>
<dbReference type="NCBIfam" id="TIGR01439">
    <property type="entry name" value="lp_hng_hel_AbrB"/>
    <property type="match status" value="1"/>
</dbReference>
<dbReference type="EMBL" id="LRDH01000098">
    <property type="protein sequence ID" value="PPV15565.1"/>
    <property type="molecule type" value="Genomic_DNA"/>
</dbReference>
<dbReference type="PROSITE" id="PS51740">
    <property type="entry name" value="SPOVT_ABRB"/>
    <property type="match status" value="1"/>
</dbReference>